<gene>
    <name evidence="2" type="ORF">GCM10007216_04350</name>
</gene>
<name>A0ABQ1NL87_9BACI</name>
<accession>A0ABQ1NL87</accession>
<keyword evidence="1" id="KW-1133">Transmembrane helix</keyword>
<dbReference type="Proteomes" id="UP000619534">
    <property type="component" value="Unassembled WGS sequence"/>
</dbReference>
<comment type="caution">
    <text evidence="2">The sequence shown here is derived from an EMBL/GenBank/DDBJ whole genome shotgun (WGS) entry which is preliminary data.</text>
</comment>
<evidence type="ECO:0000313" key="2">
    <source>
        <dbReference type="EMBL" id="GGC76970.1"/>
    </source>
</evidence>
<sequence length="86" mass="9872">MKDKNEQHPILDDPYAKPVKFTWFDGLFFLVMFVTPFITEVGIVLVFAIAFYARAVYDLLRKKSLKGTLMEAAFATLLLIAWKILA</sequence>
<keyword evidence="3" id="KW-1185">Reference proteome</keyword>
<dbReference type="EMBL" id="BMCJ01000001">
    <property type="protein sequence ID" value="GGC76970.1"/>
    <property type="molecule type" value="Genomic_DNA"/>
</dbReference>
<feature type="transmembrane region" description="Helical" evidence="1">
    <location>
        <begin position="27"/>
        <end position="53"/>
    </location>
</feature>
<evidence type="ECO:0000313" key="3">
    <source>
        <dbReference type="Proteomes" id="UP000619534"/>
    </source>
</evidence>
<evidence type="ECO:0000256" key="1">
    <source>
        <dbReference type="SAM" id="Phobius"/>
    </source>
</evidence>
<organism evidence="2 3">
    <name type="scientific">Thalassobacillus devorans</name>
    <dbReference type="NCBI Taxonomy" id="279813"/>
    <lineage>
        <taxon>Bacteria</taxon>
        <taxon>Bacillati</taxon>
        <taxon>Bacillota</taxon>
        <taxon>Bacilli</taxon>
        <taxon>Bacillales</taxon>
        <taxon>Bacillaceae</taxon>
        <taxon>Thalassobacillus</taxon>
    </lineage>
</organism>
<reference evidence="3" key="1">
    <citation type="journal article" date="2019" name="Int. J. Syst. Evol. Microbiol.">
        <title>The Global Catalogue of Microorganisms (GCM) 10K type strain sequencing project: providing services to taxonomists for standard genome sequencing and annotation.</title>
        <authorList>
            <consortium name="The Broad Institute Genomics Platform"/>
            <consortium name="The Broad Institute Genome Sequencing Center for Infectious Disease"/>
            <person name="Wu L."/>
            <person name="Ma J."/>
        </authorList>
    </citation>
    <scope>NUCLEOTIDE SEQUENCE [LARGE SCALE GENOMIC DNA]</scope>
    <source>
        <strain evidence="3">CCM 7282</strain>
    </source>
</reference>
<proteinExistence type="predicted"/>
<dbReference type="RefSeq" id="WP_062444918.1">
    <property type="nucleotide sequence ID" value="NZ_BMCJ01000001.1"/>
</dbReference>
<keyword evidence="1" id="KW-0472">Membrane</keyword>
<protein>
    <submittedName>
        <fullName evidence="2">Uncharacterized protein</fullName>
    </submittedName>
</protein>
<keyword evidence="1" id="KW-0812">Transmembrane</keyword>